<proteinExistence type="predicted"/>
<evidence type="ECO:0000313" key="2">
    <source>
        <dbReference type="Proteomes" id="UP000789920"/>
    </source>
</evidence>
<name>A0ACA9KPK3_9GLOM</name>
<accession>A0ACA9KPK3</accession>
<keyword evidence="2" id="KW-1185">Reference proteome</keyword>
<reference evidence="1" key="1">
    <citation type="submission" date="2021-06" db="EMBL/GenBank/DDBJ databases">
        <authorList>
            <person name="Kallberg Y."/>
            <person name="Tangrot J."/>
            <person name="Rosling A."/>
        </authorList>
    </citation>
    <scope>NUCLEOTIDE SEQUENCE</scope>
    <source>
        <strain evidence="1">MA461A</strain>
    </source>
</reference>
<dbReference type="EMBL" id="CAJVQC010000899">
    <property type="protein sequence ID" value="CAG8483466.1"/>
    <property type="molecule type" value="Genomic_DNA"/>
</dbReference>
<protein>
    <submittedName>
        <fullName evidence="1">17261_t:CDS:1</fullName>
    </submittedName>
</protein>
<organism evidence="1 2">
    <name type="scientific">Racocetra persica</name>
    <dbReference type="NCBI Taxonomy" id="160502"/>
    <lineage>
        <taxon>Eukaryota</taxon>
        <taxon>Fungi</taxon>
        <taxon>Fungi incertae sedis</taxon>
        <taxon>Mucoromycota</taxon>
        <taxon>Glomeromycotina</taxon>
        <taxon>Glomeromycetes</taxon>
        <taxon>Diversisporales</taxon>
        <taxon>Gigasporaceae</taxon>
        <taxon>Racocetra</taxon>
    </lineage>
</organism>
<comment type="caution">
    <text evidence="1">The sequence shown here is derived from an EMBL/GenBank/DDBJ whole genome shotgun (WGS) entry which is preliminary data.</text>
</comment>
<sequence length="102" mass="11980">MSYCDNTVRGLWKKRGPELPTVQEPCDLNDGHDSKTVMIQLKNYLIFVNNARHFFEYQAESETIAICEYYPNTEIEGNECNNQIVLNLRFDHKFKGVNKYLD</sequence>
<gene>
    <name evidence="1" type="ORF">RPERSI_LOCUS1081</name>
</gene>
<evidence type="ECO:0000313" key="1">
    <source>
        <dbReference type="EMBL" id="CAG8483466.1"/>
    </source>
</evidence>
<dbReference type="Proteomes" id="UP000789920">
    <property type="component" value="Unassembled WGS sequence"/>
</dbReference>